<evidence type="ECO:0000313" key="1">
    <source>
        <dbReference type="EMBL" id="OJA20568.1"/>
    </source>
</evidence>
<dbReference type="EMBL" id="LVVM01000514">
    <property type="protein sequence ID" value="OJA20568.1"/>
    <property type="molecule type" value="Genomic_DNA"/>
</dbReference>
<dbReference type="AlphaFoldDB" id="A0A1J8R446"/>
<reference evidence="1 2" key="1">
    <citation type="submission" date="2016-03" db="EMBL/GenBank/DDBJ databases">
        <title>Comparative genomics of the ectomycorrhizal sister species Rhizopogon vinicolor and Rhizopogon vesiculosus (Basidiomycota: Boletales) reveals a divergence of the mating type B locus.</title>
        <authorList>
            <person name="Mujic A.B."/>
            <person name="Kuo A."/>
            <person name="Tritt A."/>
            <person name="Lipzen A."/>
            <person name="Chen C."/>
            <person name="Johnson J."/>
            <person name="Sharma A."/>
            <person name="Barry K."/>
            <person name="Grigoriev I.V."/>
            <person name="Spatafora J.W."/>
        </authorList>
    </citation>
    <scope>NUCLEOTIDE SEQUENCE [LARGE SCALE GENOMIC DNA]</scope>
    <source>
        <strain evidence="1 2">AM-OR11-056</strain>
    </source>
</reference>
<evidence type="ECO:0000313" key="2">
    <source>
        <dbReference type="Proteomes" id="UP000183567"/>
    </source>
</evidence>
<keyword evidence="2" id="KW-1185">Reference proteome</keyword>
<sequence length="151" mass="17260">MLILPQGFFDGAPNNVHFSSTSRHRALLPSSTSRPRYFLGRFPSLFHRPQSTIGESVELQRPQRLSHPDPSVAEVAPVHDKQALFVARQPEQTSDKVKTDQEPHAVDSLYFIPLSPVQIPMIMHRNPTIRLFHLFSRNINLALVYRCPITR</sequence>
<gene>
    <name evidence="1" type="ORF">AZE42_13037</name>
</gene>
<dbReference type="OrthoDB" id="2678404at2759"/>
<accession>A0A1J8R446</accession>
<dbReference type="Proteomes" id="UP000183567">
    <property type="component" value="Unassembled WGS sequence"/>
</dbReference>
<protein>
    <submittedName>
        <fullName evidence="1">Uncharacterized protein</fullName>
    </submittedName>
</protein>
<name>A0A1J8R446_9AGAM</name>
<proteinExistence type="predicted"/>
<organism evidence="1 2">
    <name type="scientific">Rhizopogon vesiculosus</name>
    <dbReference type="NCBI Taxonomy" id="180088"/>
    <lineage>
        <taxon>Eukaryota</taxon>
        <taxon>Fungi</taxon>
        <taxon>Dikarya</taxon>
        <taxon>Basidiomycota</taxon>
        <taxon>Agaricomycotina</taxon>
        <taxon>Agaricomycetes</taxon>
        <taxon>Agaricomycetidae</taxon>
        <taxon>Boletales</taxon>
        <taxon>Suillineae</taxon>
        <taxon>Rhizopogonaceae</taxon>
        <taxon>Rhizopogon</taxon>
    </lineage>
</organism>
<comment type="caution">
    <text evidence="1">The sequence shown here is derived from an EMBL/GenBank/DDBJ whole genome shotgun (WGS) entry which is preliminary data.</text>
</comment>